<feature type="binding site" evidence="5">
    <location>
        <position position="476"/>
    </location>
    <ligand>
        <name>(R)-carnitine</name>
        <dbReference type="ChEBI" id="CHEBI:16347"/>
    </ligand>
</feature>
<sequence>MLSQNKLRMVAMKGEFTGIANRYRDALKYYGYSSNEKYFPVVLKHSRTLTNQSSLPRFNVPQLKSTISKYLTAVQPLLEPSEFDRTQKVVNDFLVNGTGEKLQNLLIEKSKKTENWLAQWWLDKVYLEPRYNVPMNVNPGTLYPKVDFKTIDEQLMFATKYIYGFLNFKKIIDNQELPTEKSGDSSLCMEQYYKLIGTCRIPNKDKDLIKIMQTNNLDLDKHSHITVIHNNRIFSLKVIDSKTGSVFSTNDIFSNLKKIVELSKDQDKYGLGILTAENRDVWAESYQTLIQNENNQKSFESILDSLFVLCLDTSDGALSSFADKRSSDSGQILHGNKKFTQNRWFDKTIQIIIGVDGVWGTNFEHSVAEAVPHAVLNDFVFKYIQNSNLEFENTKSNKLLEELVFQVPDEIKNQIVKSNQNLDKQIDNLDLYVLNFESFGKNFPKSQKISPDAFVQIAMQLAFFRAHNKLGNAYESGSLRKFHLGRTEIIRASTMETLEFVKSMVNSNIPQKIKTDLLLKAINAHRLYTINVMNNESFDRHLMGLKLTAIENGMELPELFKDEAYRKACHYYISSSQVSSKYEAVTIYGPAVDDGYGACYNITEKRILFGLSSYRSCSITDSKMFGDQIKNALLDCQALLIKFRSKL</sequence>
<evidence type="ECO:0000256" key="3">
    <source>
        <dbReference type="ARBA" id="ARBA00023315"/>
    </source>
</evidence>
<evidence type="ECO:0000256" key="4">
    <source>
        <dbReference type="PIRSR" id="PIRSR600542-1"/>
    </source>
</evidence>
<feature type="binding site" evidence="5">
    <location>
        <position position="478"/>
    </location>
    <ligand>
        <name>CoA</name>
        <dbReference type="ChEBI" id="CHEBI:57287"/>
    </ligand>
</feature>
<feature type="binding site" evidence="5">
    <location>
        <position position="487"/>
    </location>
    <ligand>
        <name>(R)-carnitine</name>
        <dbReference type="ChEBI" id="CHEBI:16347"/>
    </ligand>
</feature>
<dbReference type="SUPFAM" id="SSF52777">
    <property type="entry name" value="CoA-dependent acyltransferases"/>
    <property type="match status" value="2"/>
</dbReference>
<dbReference type="Gene3D" id="3.30.559.70">
    <property type="entry name" value="Choline/Carnitine o-acyltransferase, domain 2"/>
    <property type="match status" value="1"/>
</dbReference>
<proteinExistence type="inferred from homology"/>
<gene>
    <name evidence="8" type="ORF">OXX778_LOCUS1684</name>
</gene>
<dbReference type="InterPro" id="IPR023213">
    <property type="entry name" value="CAT-like_dom_sf"/>
</dbReference>
<feature type="active site" description="Proton acceptor" evidence="4">
    <location>
        <position position="365"/>
    </location>
</feature>
<feature type="binding site" evidence="5">
    <location>
        <begin position="445"/>
        <end position="452"/>
    </location>
    <ligand>
        <name>CoA</name>
        <dbReference type="ChEBI" id="CHEBI:57287"/>
    </ligand>
</feature>
<protein>
    <recommendedName>
        <fullName evidence="7">Choline/carnitine acyltransferase domain-containing protein</fullName>
    </recommendedName>
</protein>
<comment type="caution">
    <text evidence="8">The sequence shown here is derived from an EMBL/GenBank/DDBJ whole genome shotgun (WGS) entry which is preliminary data.</text>
</comment>
<dbReference type="GO" id="GO:0016746">
    <property type="term" value="F:acyltransferase activity"/>
    <property type="evidence" value="ECO:0007669"/>
    <property type="project" value="UniProtKB-KW"/>
</dbReference>
<evidence type="ECO:0000313" key="8">
    <source>
        <dbReference type="EMBL" id="CAF0716256.1"/>
    </source>
</evidence>
<dbReference type="PANTHER" id="PTHR22589">
    <property type="entry name" value="CARNITINE O-ACYLTRANSFERASE"/>
    <property type="match status" value="1"/>
</dbReference>
<dbReference type="EMBL" id="CAJNOC010000114">
    <property type="protein sequence ID" value="CAF0716256.1"/>
    <property type="molecule type" value="Genomic_DNA"/>
</dbReference>
<dbReference type="Pfam" id="PF00755">
    <property type="entry name" value="Carn_acyltransf"/>
    <property type="match status" value="1"/>
</dbReference>
<feature type="domain" description="Choline/carnitine acyltransferase" evidence="7">
    <location>
        <begin position="60"/>
        <end position="630"/>
    </location>
</feature>
<evidence type="ECO:0000256" key="2">
    <source>
        <dbReference type="ARBA" id="ARBA00022679"/>
    </source>
</evidence>
<comment type="similarity">
    <text evidence="1 6">Belongs to the carnitine/choline acetyltransferase family.</text>
</comment>
<dbReference type="InterPro" id="IPR042231">
    <property type="entry name" value="Cho/carn_acyl_trans_2"/>
</dbReference>
<evidence type="ECO:0000313" key="9">
    <source>
        <dbReference type="Proteomes" id="UP000663879"/>
    </source>
</evidence>
<dbReference type="InterPro" id="IPR000542">
    <property type="entry name" value="Carn_acyl_trans"/>
</dbReference>
<feature type="binding site" evidence="5">
    <location>
        <position position="577"/>
    </location>
    <ligand>
        <name>CoA</name>
        <dbReference type="ChEBI" id="CHEBI:57287"/>
    </ligand>
</feature>
<dbReference type="Proteomes" id="UP000663879">
    <property type="component" value="Unassembled WGS sequence"/>
</dbReference>
<organism evidence="8 9">
    <name type="scientific">Brachionus calyciflorus</name>
    <dbReference type="NCBI Taxonomy" id="104777"/>
    <lineage>
        <taxon>Eukaryota</taxon>
        <taxon>Metazoa</taxon>
        <taxon>Spiralia</taxon>
        <taxon>Gnathifera</taxon>
        <taxon>Rotifera</taxon>
        <taxon>Eurotatoria</taxon>
        <taxon>Monogononta</taxon>
        <taxon>Pseudotrocha</taxon>
        <taxon>Ploima</taxon>
        <taxon>Brachionidae</taxon>
        <taxon>Brachionus</taxon>
    </lineage>
</organism>
<feature type="binding site" evidence="5">
    <location>
        <position position="441"/>
    </location>
    <ligand>
        <name>CoA</name>
        <dbReference type="ChEBI" id="CHEBI:57287"/>
    </ligand>
</feature>
<keyword evidence="9" id="KW-1185">Reference proteome</keyword>
<feature type="binding site" evidence="5">
    <location>
        <position position="474"/>
    </location>
    <ligand>
        <name>(R)-carnitine</name>
        <dbReference type="ChEBI" id="CHEBI:16347"/>
    </ligand>
</feature>
<keyword evidence="2 6" id="KW-0808">Transferase</keyword>
<evidence type="ECO:0000256" key="5">
    <source>
        <dbReference type="PIRSR" id="PIRSR600542-2"/>
    </source>
</evidence>
<reference evidence="8" key="1">
    <citation type="submission" date="2021-02" db="EMBL/GenBank/DDBJ databases">
        <authorList>
            <person name="Nowell W R."/>
        </authorList>
    </citation>
    <scope>NUCLEOTIDE SEQUENCE</scope>
    <source>
        <strain evidence="8">Ploen Becks lab</strain>
    </source>
</reference>
<dbReference type="PROSITE" id="PS00440">
    <property type="entry name" value="ACYLTRANSF_C_2"/>
    <property type="match status" value="1"/>
</dbReference>
<name>A0A813MIB7_9BILA</name>
<evidence type="ECO:0000256" key="1">
    <source>
        <dbReference type="ARBA" id="ARBA00005232"/>
    </source>
</evidence>
<dbReference type="OrthoDB" id="240216at2759"/>
<dbReference type="Gene3D" id="3.30.559.10">
    <property type="entry name" value="Chloramphenicol acetyltransferase-like domain"/>
    <property type="match status" value="1"/>
</dbReference>
<dbReference type="InterPro" id="IPR039551">
    <property type="entry name" value="Cho/carn_acyl_trans"/>
</dbReference>
<dbReference type="AlphaFoldDB" id="A0A813MIB7"/>
<keyword evidence="3 6" id="KW-0012">Acyltransferase</keyword>
<dbReference type="PANTHER" id="PTHR22589:SF103">
    <property type="entry name" value="CARNITINE O-ACETYL-TRANSFERASE, ISOFORM A-RELATED"/>
    <property type="match status" value="1"/>
</dbReference>
<accession>A0A813MIB7</accession>
<evidence type="ECO:0000256" key="6">
    <source>
        <dbReference type="RuleBase" id="RU003801"/>
    </source>
</evidence>
<evidence type="ECO:0000259" key="7">
    <source>
        <dbReference type="Pfam" id="PF00755"/>
    </source>
</evidence>
<feature type="binding site" evidence="5">
    <location>
        <position position="526"/>
    </location>
    <ligand>
        <name>CoA</name>
        <dbReference type="ChEBI" id="CHEBI:57287"/>
    </ligand>
</feature>